<evidence type="ECO:0000259" key="1">
    <source>
        <dbReference type="Pfam" id="PF07463"/>
    </source>
</evidence>
<keyword evidence="2" id="KW-0540">Nuclease</keyword>
<sequence>MVSEYYLQINTNENAIIVHIDGNSLNDHYTNLKYSDFKEPESVNYGHRKFIVFQFNLLGNFIKKWNSIDEITEMHPEYKWRTIKANLYKESDSSYGFIWSYSRKLKDVVLKDIKILDNRYFLENDNYNYPDDKEYWKDISGYETRYKISNYGNVYSKQLQIIFKKQRQNDGDHYIQLHDEKCNRKLFLVKRLVAIHFIPNLHNLPCVIHKDKNNFNDHYSNLKWCTYSDIGSYYHTNIKKPEINQYDINNNLIKEWKHIDEILESNPTYKKEHIKKCLNQNNDIAYSYVWKYKDIPHIILNKIVLENDEEFKNIGIYNNHNFSSYEVSNYGKIRHIKNQYYLAQGLSKTGYYRVALYTTNHIKRIILQIHRLVAHKFCDGKSEIRNYVNHIDENTLNNNYKNLEWCTTKENIKHTLGKKVNQIDIKTGKIIKTFDSIAEAVSNFTNSKSYEISQVCQHKKKTAYGYRWEYCDDYEITIRTNENNMIKQKNIRLNIYNDYLNLINDK</sequence>
<organism evidence="2 3">
    <name type="scientific">Fadolivirus FV1/VV64</name>
    <dbReference type="NCBI Taxonomy" id="3070911"/>
    <lineage>
        <taxon>Viruses</taxon>
        <taxon>Varidnaviria</taxon>
        <taxon>Bamfordvirae</taxon>
        <taxon>Nucleocytoviricota</taxon>
        <taxon>Megaviricetes</taxon>
        <taxon>Imitervirales</taxon>
        <taxon>Mimiviridae</taxon>
        <taxon>Klosneuvirinae</taxon>
        <taxon>Fadolivirus</taxon>
        <taxon>Fadolivirus algeromassiliense</taxon>
    </lineage>
</organism>
<dbReference type="Gene3D" id="3.90.75.20">
    <property type="match status" value="2"/>
</dbReference>
<feature type="domain" description="NUMOD4" evidence="1">
    <location>
        <begin position="323"/>
        <end position="357"/>
    </location>
</feature>
<proteinExistence type="predicted"/>
<gene>
    <name evidence="2" type="ORF">Fadolivirus_1_344</name>
</gene>
<dbReference type="Proteomes" id="UP001162001">
    <property type="component" value="Segment"/>
</dbReference>
<dbReference type="Gene3D" id="1.10.10.10">
    <property type="entry name" value="Winged helix-like DNA-binding domain superfamily/Winged helix DNA-binding domain"/>
    <property type="match status" value="1"/>
</dbReference>
<dbReference type="InterPro" id="IPR044925">
    <property type="entry name" value="His-Me_finger_sf"/>
</dbReference>
<accession>A0A7D3R0K6</accession>
<dbReference type="SMART" id="SM00497">
    <property type="entry name" value="IENR1"/>
    <property type="match status" value="3"/>
</dbReference>
<feature type="domain" description="NUMOD4" evidence="1">
    <location>
        <begin position="134"/>
        <end position="177"/>
    </location>
</feature>
<protein>
    <submittedName>
        <fullName evidence="2">HNH endonuclease with NUMOD4 motif and intron encoded nuclease repeat</fullName>
    </submittedName>
</protein>
<dbReference type="GO" id="GO:0004519">
    <property type="term" value="F:endonuclease activity"/>
    <property type="evidence" value="ECO:0007669"/>
    <property type="project" value="UniProtKB-KW"/>
</dbReference>
<evidence type="ECO:0000313" key="3">
    <source>
        <dbReference type="Proteomes" id="UP001162001"/>
    </source>
</evidence>
<dbReference type="InterPro" id="IPR036388">
    <property type="entry name" value="WH-like_DNA-bd_sf"/>
</dbReference>
<keyword evidence="2" id="KW-0255">Endonuclease</keyword>
<dbReference type="SUPFAM" id="SSF54060">
    <property type="entry name" value="His-Me finger endonucleases"/>
    <property type="match status" value="2"/>
</dbReference>
<keyword evidence="3" id="KW-1185">Reference proteome</keyword>
<evidence type="ECO:0000313" key="2">
    <source>
        <dbReference type="EMBL" id="QKF93802.1"/>
    </source>
</evidence>
<name>A0A7D3R0K6_9VIRU</name>
<reference evidence="2 3" key="1">
    <citation type="submission" date="2020-04" db="EMBL/GenBank/DDBJ databases">
        <title>Advantages and limits of metagenomic assembly and binning of a giant virus.</title>
        <authorList>
            <person name="Schulz F."/>
            <person name="Andreani J."/>
            <person name="Francis R."/>
            <person name="Boudjemaa H."/>
            <person name="Bou Khalil J.Y."/>
            <person name="Lee J."/>
            <person name="La Scola B."/>
            <person name="Woyke T."/>
        </authorList>
    </citation>
    <scope>NUCLEOTIDE SEQUENCE [LARGE SCALE GENOMIC DNA]</scope>
    <source>
        <strain evidence="2 3">FV1/VV64</strain>
    </source>
</reference>
<dbReference type="Pfam" id="PF07463">
    <property type="entry name" value="NUMOD4"/>
    <property type="match status" value="2"/>
</dbReference>
<dbReference type="InterPro" id="IPR010902">
    <property type="entry name" value="NUMOD4"/>
</dbReference>
<dbReference type="GO" id="GO:0016788">
    <property type="term" value="F:hydrolase activity, acting on ester bonds"/>
    <property type="evidence" value="ECO:0007669"/>
    <property type="project" value="InterPro"/>
</dbReference>
<keyword evidence="2" id="KW-0378">Hydrolase</keyword>
<dbReference type="EMBL" id="MT418680">
    <property type="protein sequence ID" value="QKF93802.1"/>
    <property type="molecule type" value="Genomic_DNA"/>
</dbReference>
<dbReference type="InterPro" id="IPR003647">
    <property type="entry name" value="Intron_nuc_1_rpt"/>
</dbReference>